<keyword evidence="4" id="KW-1185">Reference proteome</keyword>
<evidence type="ECO:0000313" key="3">
    <source>
        <dbReference type="EMBL" id="KAF9467939.1"/>
    </source>
</evidence>
<dbReference type="InterPro" id="IPR045340">
    <property type="entry name" value="DUF6533"/>
</dbReference>
<feature type="transmembrane region" description="Helical" evidence="1">
    <location>
        <begin position="210"/>
        <end position="229"/>
    </location>
</feature>
<feature type="transmembrane region" description="Helical" evidence="1">
    <location>
        <begin position="170"/>
        <end position="189"/>
    </location>
</feature>
<name>A0A9P5YG01_9AGAR</name>
<dbReference type="OrthoDB" id="2958007at2759"/>
<dbReference type="AlphaFoldDB" id="A0A9P5YG01"/>
<sequence>MDLLIKSAELLQIPKYVDVAASTVLIFDYFQTFEMEVDLIWRSKWSVGKALFFVTRYPCFVDTAFVLYDHFLPTQEVSHETCLKIDTFTDWSAVIGIAAAEAIVGLRTYALWGNNRRILIILSISYTITFITSAVILITFLRSLRYGDPPLPTVGGCYQVDGSKVLFVDYALLILMETLIMVLTIWVGIKRFRHSHNHLITVLYRDGIFYFVYLFLVSAANVIVILAGPDEFVDLFNSFQRIMHSVLSARIMLHMREAARTDRPEEKTTDTSLIFMSAETRMAEGISVST</sequence>
<dbReference type="Pfam" id="PF20151">
    <property type="entry name" value="DUF6533"/>
    <property type="match status" value="1"/>
</dbReference>
<feature type="domain" description="DUF6533" evidence="2">
    <location>
        <begin position="16"/>
        <end position="58"/>
    </location>
</feature>
<organism evidence="3 4">
    <name type="scientific">Collybia nuda</name>
    <dbReference type="NCBI Taxonomy" id="64659"/>
    <lineage>
        <taxon>Eukaryota</taxon>
        <taxon>Fungi</taxon>
        <taxon>Dikarya</taxon>
        <taxon>Basidiomycota</taxon>
        <taxon>Agaricomycotina</taxon>
        <taxon>Agaricomycetes</taxon>
        <taxon>Agaricomycetidae</taxon>
        <taxon>Agaricales</taxon>
        <taxon>Tricholomatineae</taxon>
        <taxon>Clitocybaceae</taxon>
        <taxon>Collybia</taxon>
    </lineage>
</organism>
<reference evidence="3" key="1">
    <citation type="submission" date="2020-11" db="EMBL/GenBank/DDBJ databases">
        <authorList>
            <consortium name="DOE Joint Genome Institute"/>
            <person name="Ahrendt S."/>
            <person name="Riley R."/>
            <person name="Andreopoulos W."/>
            <person name="Labutti K."/>
            <person name="Pangilinan J."/>
            <person name="Ruiz-Duenas F.J."/>
            <person name="Barrasa J.M."/>
            <person name="Sanchez-Garcia M."/>
            <person name="Camarero S."/>
            <person name="Miyauchi S."/>
            <person name="Serrano A."/>
            <person name="Linde D."/>
            <person name="Babiker R."/>
            <person name="Drula E."/>
            <person name="Ayuso-Fernandez I."/>
            <person name="Pacheco R."/>
            <person name="Padilla G."/>
            <person name="Ferreira P."/>
            <person name="Barriuso J."/>
            <person name="Kellner H."/>
            <person name="Castanera R."/>
            <person name="Alfaro M."/>
            <person name="Ramirez L."/>
            <person name="Pisabarro A.G."/>
            <person name="Kuo A."/>
            <person name="Tritt A."/>
            <person name="Lipzen A."/>
            <person name="He G."/>
            <person name="Yan M."/>
            <person name="Ng V."/>
            <person name="Cullen D."/>
            <person name="Martin F."/>
            <person name="Rosso M.-N."/>
            <person name="Henrissat B."/>
            <person name="Hibbett D."/>
            <person name="Martinez A.T."/>
            <person name="Grigoriev I.V."/>
        </authorList>
    </citation>
    <scope>NUCLEOTIDE SEQUENCE</scope>
    <source>
        <strain evidence="3">CBS 247.69</strain>
    </source>
</reference>
<dbReference type="Proteomes" id="UP000807353">
    <property type="component" value="Unassembled WGS sequence"/>
</dbReference>
<comment type="caution">
    <text evidence="3">The sequence shown here is derived from an EMBL/GenBank/DDBJ whole genome shotgun (WGS) entry which is preliminary data.</text>
</comment>
<keyword evidence="1" id="KW-0472">Membrane</keyword>
<evidence type="ECO:0000313" key="4">
    <source>
        <dbReference type="Proteomes" id="UP000807353"/>
    </source>
</evidence>
<accession>A0A9P5YG01</accession>
<dbReference type="EMBL" id="MU150235">
    <property type="protein sequence ID" value="KAF9467939.1"/>
    <property type="molecule type" value="Genomic_DNA"/>
</dbReference>
<evidence type="ECO:0000256" key="1">
    <source>
        <dbReference type="SAM" id="Phobius"/>
    </source>
</evidence>
<feature type="transmembrane region" description="Helical" evidence="1">
    <location>
        <begin position="118"/>
        <end position="141"/>
    </location>
</feature>
<proteinExistence type="predicted"/>
<gene>
    <name evidence="3" type="ORF">BDZ94DRAFT_1248102</name>
</gene>
<feature type="transmembrane region" description="Helical" evidence="1">
    <location>
        <begin position="88"/>
        <end position="106"/>
    </location>
</feature>
<keyword evidence="1" id="KW-1133">Transmembrane helix</keyword>
<keyword evidence="1" id="KW-0812">Transmembrane</keyword>
<evidence type="ECO:0000259" key="2">
    <source>
        <dbReference type="Pfam" id="PF20151"/>
    </source>
</evidence>
<protein>
    <recommendedName>
        <fullName evidence="2">DUF6533 domain-containing protein</fullName>
    </recommendedName>
</protein>